<evidence type="ECO:0000256" key="3">
    <source>
        <dbReference type="ARBA" id="ARBA00022824"/>
    </source>
</evidence>
<name>A0ABP0GZM4_CLALP</name>
<dbReference type="InterPro" id="IPR036396">
    <property type="entry name" value="Cyt_P450_sf"/>
</dbReference>
<dbReference type="PRINTS" id="PR00385">
    <property type="entry name" value="P450"/>
</dbReference>
<keyword evidence="4" id="KW-0472">Membrane</keyword>
<keyword evidence="5" id="KW-0349">Heme</keyword>
<dbReference type="PANTHER" id="PTHR24291">
    <property type="entry name" value="CYTOCHROME P450 FAMILY 4"/>
    <property type="match status" value="1"/>
</dbReference>
<comment type="subcellular location">
    <subcellularLocation>
        <location evidence="1">Endoplasmic reticulum membrane</location>
    </subcellularLocation>
</comment>
<keyword evidence="3" id="KW-0256">Endoplasmic reticulum</keyword>
<comment type="similarity">
    <text evidence="2 5">Belongs to the cytochrome P450 family.</text>
</comment>
<gene>
    <name evidence="6" type="ORF">CVLEPA_LOCUS30444</name>
</gene>
<comment type="caution">
    <text evidence="6">The sequence shown here is derived from an EMBL/GenBank/DDBJ whole genome shotgun (WGS) entry which is preliminary data.</text>
</comment>
<organism evidence="6 7">
    <name type="scientific">Clavelina lepadiformis</name>
    <name type="common">Light-bulb sea squirt</name>
    <name type="synonym">Ascidia lepadiformis</name>
    <dbReference type="NCBI Taxonomy" id="159417"/>
    <lineage>
        <taxon>Eukaryota</taxon>
        <taxon>Metazoa</taxon>
        <taxon>Chordata</taxon>
        <taxon>Tunicata</taxon>
        <taxon>Ascidiacea</taxon>
        <taxon>Aplousobranchia</taxon>
        <taxon>Clavelinidae</taxon>
        <taxon>Clavelina</taxon>
    </lineage>
</organism>
<dbReference type="EMBL" id="CAWYQH010000163">
    <property type="protein sequence ID" value="CAK8697176.1"/>
    <property type="molecule type" value="Genomic_DNA"/>
</dbReference>
<sequence>MSIVVLAAVFLLSTLLVTYWKEIKEFLRFRKMIAKLPSPNIPTYPLIGHTYNFVGDAAYFFHYISSMAKQYIMETKNKLTIIWLGPMPLLMALHPDTAEVILKSSKHMEKSYVYTFLHPWLGTGLLTAGGEKWKQRRRLITPSFHFDILQDFVDVMNEQTQTMISKVDEKFKSGQKVDINKVVTMCALDIICETAMGKTVNAQSNYDSAYVKSLYRLSDIIQLRQKTPILWWDFGFEKLKIGLEHKDLLRVLHDFTKSVITQRMETHKSSKVTKRMAFLDVLLHAVTEDGEKLSLSDIQEEVDTFMFEGHDTTAAAMTWAIYYIGSHPEVQKRIHDELDKVFGDDVDRNPTMDELKRLQYLEQVTKEALRLCPSVPLIARVTTEDCEMDGYLIPKGTQAAIFIYALHHNPEVWEEPERFDPDRFNKENSIGRNPFAHIAFSAGPRNCIGQRFALLEEKVIISKLLRRYVVVSHNKKEDIRMEGDLILRPADPLNISLKLRSDV</sequence>
<dbReference type="PANTHER" id="PTHR24291:SF189">
    <property type="entry name" value="CYTOCHROME P450 4C3-RELATED"/>
    <property type="match status" value="1"/>
</dbReference>
<evidence type="ECO:0000313" key="7">
    <source>
        <dbReference type="Proteomes" id="UP001642483"/>
    </source>
</evidence>
<proteinExistence type="inferred from homology"/>
<keyword evidence="5" id="KW-0503">Monooxygenase</keyword>
<dbReference type="Pfam" id="PF00067">
    <property type="entry name" value="p450"/>
    <property type="match status" value="1"/>
</dbReference>
<evidence type="ECO:0000313" key="6">
    <source>
        <dbReference type="EMBL" id="CAK8697176.1"/>
    </source>
</evidence>
<accession>A0ABP0GZM4</accession>
<dbReference type="InterPro" id="IPR001128">
    <property type="entry name" value="Cyt_P450"/>
</dbReference>
<keyword evidence="5" id="KW-0560">Oxidoreductase</keyword>
<evidence type="ECO:0008006" key="8">
    <source>
        <dbReference type="Google" id="ProtNLM"/>
    </source>
</evidence>
<evidence type="ECO:0000256" key="4">
    <source>
        <dbReference type="ARBA" id="ARBA00023136"/>
    </source>
</evidence>
<protein>
    <recommendedName>
        <fullName evidence="8">Cytochrome P450</fullName>
    </recommendedName>
</protein>
<keyword evidence="7" id="KW-1185">Reference proteome</keyword>
<dbReference type="PRINTS" id="PR00463">
    <property type="entry name" value="EP450I"/>
</dbReference>
<evidence type="ECO:0000256" key="1">
    <source>
        <dbReference type="ARBA" id="ARBA00004586"/>
    </source>
</evidence>
<evidence type="ECO:0000256" key="2">
    <source>
        <dbReference type="ARBA" id="ARBA00010617"/>
    </source>
</evidence>
<dbReference type="InterPro" id="IPR017972">
    <property type="entry name" value="Cyt_P450_CS"/>
</dbReference>
<dbReference type="PROSITE" id="PS00086">
    <property type="entry name" value="CYTOCHROME_P450"/>
    <property type="match status" value="1"/>
</dbReference>
<evidence type="ECO:0000256" key="5">
    <source>
        <dbReference type="RuleBase" id="RU000461"/>
    </source>
</evidence>
<dbReference type="InterPro" id="IPR002401">
    <property type="entry name" value="Cyt_P450_E_grp-I"/>
</dbReference>
<keyword evidence="5" id="KW-0408">Iron</keyword>
<dbReference type="InterPro" id="IPR050196">
    <property type="entry name" value="Cytochrome_P450_Monoox"/>
</dbReference>
<dbReference type="SUPFAM" id="SSF48264">
    <property type="entry name" value="Cytochrome P450"/>
    <property type="match status" value="1"/>
</dbReference>
<keyword evidence="5" id="KW-0479">Metal-binding</keyword>
<dbReference type="Gene3D" id="1.10.630.10">
    <property type="entry name" value="Cytochrome P450"/>
    <property type="match status" value="1"/>
</dbReference>
<dbReference type="Proteomes" id="UP001642483">
    <property type="component" value="Unassembled WGS sequence"/>
</dbReference>
<reference evidence="6 7" key="1">
    <citation type="submission" date="2024-02" db="EMBL/GenBank/DDBJ databases">
        <authorList>
            <person name="Daric V."/>
            <person name="Darras S."/>
        </authorList>
    </citation>
    <scope>NUCLEOTIDE SEQUENCE [LARGE SCALE GENOMIC DNA]</scope>
</reference>